<protein>
    <submittedName>
        <fullName evidence="1">Uncharacterized protein</fullName>
    </submittedName>
</protein>
<comment type="caution">
    <text evidence="1">The sequence shown here is derived from an EMBL/GenBank/DDBJ whole genome shotgun (WGS) entry which is preliminary data.</text>
</comment>
<proteinExistence type="predicted"/>
<accession>A0A9P7J4X6</accession>
<keyword evidence="2" id="KW-1185">Reference proteome</keyword>
<evidence type="ECO:0000313" key="2">
    <source>
        <dbReference type="Proteomes" id="UP000719766"/>
    </source>
</evidence>
<dbReference type="Proteomes" id="UP000719766">
    <property type="component" value="Unassembled WGS sequence"/>
</dbReference>
<gene>
    <name evidence="1" type="ORF">HD556DRAFT_1437887</name>
</gene>
<name>A0A9P7J4X6_9AGAM</name>
<dbReference type="OrthoDB" id="2020070at2759"/>
<dbReference type="AlphaFoldDB" id="A0A9P7J4X6"/>
<dbReference type="RefSeq" id="XP_041165717.1">
    <property type="nucleotide sequence ID" value="XM_041305766.1"/>
</dbReference>
<evidence type="ECO:0000313" key="1">
    <source>
        <dbReference type="EMBL" id="KAG1802820.1"/>
    </source>
</evidence>
<sequence>MRGMSLYSACPRISRALASLTRAPLYRLRAPTSAHLVDRVSLHLICEELLSVAVLWVELYSRIQPRFLTFSGWEKWEAISTIWEVGTEEGGDEGWNWLMEEKLNGLWERDAVWIRQELANMPMSDSSYKVEHPVAFATYLPTDGVCGFHITKSTGHSYEMNICLSFDWLRCIYRSCAEMYGTEQTMPKNKGRQA</sequence>
<dbReference type="GeneID" id="64599530"/>
<reference evidence="1" key="1">
    <citation type="journal article" date="2020" name="New Phytol.">
        <title>Comparative genomics reveals dynamic genome evolution in host specialist ectomycorrhizal fungi.</title>
        <authorList>
            <person name="Lofgren L.A."/>
            <person name="Nguyen N.H."/>
            <person name="Vilgalys R."/>
            <person name="Ruytinx J."/>
            <person name="Liao H.L."/>
            <person name="Branco S."/>
            <person name="Kuo A."/>
            <person name="LaButti K."/>
            <person name="Lipzen A."/>
            <person name="Andreopoulos W."/>
            <person name="Pangilinan J."/>
            <person name="Riley R."/>
            <person name="Hundley H."/>
            <person name="Na H."/>
            <person name="Barry K."/>
            <person name="Grigoriev I.V."/>
            <person name="Stajich J.E."/>
            <person name="Kennedy P.G."/>
        </authorList>
    </citation>
    <scope>NUCLEOTIDE SEQUENCE</scope>
    <source>
        <strain evidence="1">S12</strain>
    </source>
</reference>
<organism evidence="1 2">
    <name type="scientific">Suillus plorans</name>
    <dbReference type="NCBI Taxonomy" id="116603"/>
    <lineage>
        <taxon>Eukaryota</taxon>
        <taxon>Fungi</taxon>
        <taxon>Dikarya</taxon>
        <taxon>Basidiomycota</taxon>
        <taxon>Agaricomycotina</taxon>
        <taxon>Agaricomycetes</taxon>
        <taxon>Agaricomycetidae</taxon>
        <taxon>Boletales</taxon>
        <taxon>Suillineae</taxon>
        <taxon>Suillaceae</taxon>
        <taxon>Suillus</taxon>
    </lineage>
</organism>
<dbReference type="EMBL" id="JABBWE010000005">
    <property type="protein sequence ID" value="KAG1802820.1"/>
    <property type="molecule type" value="Genomic_DNA"/>
</dbReference>